<feature type="domain" description="Transposase IS30-like HTH" evidence="1">
    <location>
        <begin position="2"/>
        <end position="44"/>
    </location>
</feature>
<gene>
    <name evidence="2" type="ORF">FUSO8_06860</name>
</gene>
<organism evidence="2 3">
    <name type="scientific">Fusobacterium necrophorum DJ-2</name>
    <dbReference type="NCBI Taxonomy" id="1441737"/>
    <lineage>
        <taxon>Bacteria</taxon>
        <taxon>Fusobacteriati</taxon>
        <taxon>Fusobacteriota</taxon>
        <taxon>Fusobacteriia</taxon>
        <taxon>Fusobacteriales</taxon>
        <taxon>Fusobacteriaceae</taxon>
        <taxon>Fusobacterium</taxon>
    </lineage>
</organism>
<evidence type="ECO:0000313" key="2">
    <source>
        <dbReference type="EMBL" id="KDE71972.1"/>
    </source>
</evidence>
<dbReference type="Proteomes" id="UP000027058">
    <property type="component" value="Unassembled WGS sequence"/>
</dbReference>
<name>A0AB73C2R6_9FUSO</name>
<protein>
    <submittedName>
        <fullName evidence="2">Transposase IS30</fullName>
    </submittedName>
</protein>
<dbReference type="Pfam" id="PF13936">
    <property type="entry name" value="HTH_38"/>
    <property type="match status" value="1"/>
</dbReference>
<proteinExistence type="predicted"/>
<sequence>MSYTHLNTKQRNIIEVLHKENYSTRHITKIIGVHHSSVARELKQVEGKYCASLAEENRKKKSSHKGRKTKISPEIVSTIQMQL</sequence>
<evidence type="ECO:0000259" key="1">
    <source>
        <dbReference type="Pfam" id="PF13936"/>
    </source>
</evidence>
<dbReference type="AlphaFoldDB" id="A0AB73C2R6"/>
<accession>A0AB73C2R6</accession>
<reference evidence="2 3" key="1">
    <citation type="submission" date="2014-01" db="EMBL/GenBank/DDBJ databases">
        <title>Comparative genomics of Fusobacterium necrophorum wild isolates.</title>
        <authorList>
            <person name="Kittichotirat W."/>
            <person name="Bumgarner R.E."/>
            <person name="Lawrence P."/>
        </authorList>
    </citation>
    <scope>NUCLEOTIDE SEQUENCE [LARGE SCALE GENOMIC DNA]</scope>
    <source>
        <strain evidence="2 3">DJ-2</strain>
    </source>
</reference>
<dbReference type="InterPro" id="IPR025246">
    <property type="entry name" value="IS30-like_HTH"/>
</dbReference>
<dbReference type="EMBL" id="JAAH01000071">
    <property type="protein sequence ID" value="KDE71972.1"/>
    <property type="molecule type" value="Genomic_DNA"/>
</dbReference>
<evidence type="ECO:0000313" key="3">
    <source>
        <dbReference type="Proteomes" id="UP000027058"/>
    </source>
</evidence>
<comment type="caution">
    <text evidence="2">The sequence shown here is derived from an EMBL/GenBank/DDBJ whole genome shotgun (WGS) entry which is preliminary data.</text>
</comment>